<dbReference type="Gene3D" id="1.10.110.10">
    <property type="entry name" value="Plant lipid-transfer and hydrophobic proteins"/>
    <property type="match status" value="1"/>
</dbReference>
<reference evidence="5 6" key="1">
    <citation type="submission" date="2024-03" db="EMBL/GenBank/DDBJ databases">
        <authorList>
            <person name="Gkanogiannis A."/>
            <person name="Becerra Lopez-Lavalle L."/>
        </authorList>
    </citation>
    <scope>NUCLEOTIDE SEQUENCE [LARGE SCALE GENOMIC DNA]</scope>
</reference>
<dbReference type="EMBL" id="OZ021743">
    <property type="protein sequence ID" value="CAK9329969.1"/>
    <property type="molecule type" value="Genomic_DNA"/>
</dbReference>
<keyword evidence="1" id="KW-0813">Transport</keyword>
<feature type="domain" description="Bifunctional inhibitor/plant lipid transfer protein/seed storage helical" evidence="4">
    <location>
        <begin position="35"/>
        <end position="100"/>
    </location>
</feature>
<keyword evidence="3" id="KW-0732">Signal</keyword>
<dbReference type="Proteomes" id="UP001642487">
    <property type="component" value="Chromosome 9"/>
</dbReference>
<dbReference type="InterPro" id="IPR036312">
    <property type="entry name" value="Bifun_inhib/LTP/seed_sf"/>
</dbReference>
<dbReference type="InterPro" id="IPR016140">
    <property type="entry name" value="Bifunc_inhib/LTP/seed_store"/>
</dbReference>
<dbReference type="SMART" id="SM00499">
    <property type="entry name" value="AAI"/>
    <property type="match status" value="1"/>
</dbReference>
<gene>
    <name evidence="5" type="ORF">CITCOLO1_LOCUS22449</name>
</gene>
<feature type="signal peptide" evidence="3">
    <location>
        <begin position="1"/>
        <end position="22"/>
    </location>
</feature>
<dbReference type="Pfam" id="PF00234">
    <property type="entry name" value="Tryp_alpha_amyl"/>
    <property type="match status" value="1"/>
</dbReference>
<evidence type="ECO:0000256" key="1">
    <source>
        <dbReference type="ARBA" id="ARBA00022448"/>
    </source>
</evidence>
<keyword evidence="6" id="KW-1185">Reference proteome</keyword>
<dbReference type="PANTHER" id="PTHR33214:SF30">
    <property type="entry name" value="BIFUNCTIONAL INHIBITOR_LIPID-TRANSFER PROTEIN_SEED STORAGE 2S ALBUMIN SUPERFAMILY PROTEIN"/>
    <property type="match status" value="1"/>
</dbReference>
<evidence type="ECO:0000259" key="4">
    <source>
        <dbReference type="SMART" id="SM00499"/>
    </source>
</evidence>
<accession>A0ABP0ZB30</accession>
<dbReference type="SUPFAM" id="SSF47699">
    <property type="entry name" value="Bifunctional inhibitor/lipid-transfer protein/seed storage 2S albumin"/>
    <property type="match status" value="1"/>
</dbReference>
<organism evidence="5 6">
    <name type="scientific">Citrullus colocynthis</name>
    <name type="common">colocynth</name>
    <dbReference type="NCBI Taxonomy" id="252529"/>
    <lineage>
        <taxon>Eukaryota</taxon>
        <taxon>Viridiplantae</taxon>
        <taxon>Streptophyta</taxon>
        <taxon>Embryophyta</taxon>
        <taxon>Tracheophyta</taxon>
        <taxon>Spermatophyta</taxon>
        <taxon>Magnoliopsida</taxon>
        <taxon>eudicotyledons</taxon>
        <taxon>Gunneridae</taxon>
        <taxon>Pentapetalae</taxon>
        <taxon>rosids</taxon>
        <taxon>fabids</taxon>
        <taxon>Cucurbitales</taxon>
        <taxon>Cucurbitaceae</taxon>
        <taxon>Benincaseae</taxon>
        <taxon>Citrullus</taxon>
    </lineage>
</organism>
<name>A0ABP0ZB30_9ROSI</name>
<evidence type="ECO:0000256" key="3">
    <source>
        <dbReference type="SAM" id="SignalP"/>
    </source>
</evidence>
<dbReference type="InterPro" id="IPR033872">
    <property type="entry name" value="nsLTP2"/>
</dbReference>
<evidence type="ECO:0000256" key="2">
    <source>
        <dbReference type="ARBA" id="ARBA00023121"/>
    </source>
</evidence>
<dbReference type="PANTHER" id="PTHR33214">
    <property type="entry name" value="BIFUNCTIONAL INHIBITOR/LIPID-TRANSFER PROTEIN/SEED STORAGE 2S ALBUMIN SUPERFAMILY PROTEIN"/>
    <property type="match status" value="1"/>
</dbReference>
<sequence>MKASRVGMILMTIGVILLISKSDVVVVVEGAEVSCNPMQMSSCMNSIISGTPPSKQCCSKIKEQRPCLCGYLKNPFLKNFVDSPNARKVATDCGTPFPTC</sequence>
<protein>
    <recommendedName>
        <fullName evidence="4">Bifunctional inhibitor/plant lipid transfer protein/seed storage helical domain-containing protein</fullName>
    </recommendedName>
</protein>
<evidence type="ECO:0000313" key="6">
    <source>
        <dbReference type="Proteomes" id="UP001642487"/>
    </source>
</evidence>
<keyword evidence="2" id="KW-0446">Lipid-binding</keyword>
<dbReference type="CDD" id="cd01959">
    <property type="entry name" value="nsLTP2"/>
    <property type="match status" value="1"/>
</dbReference>
<proteinExistence type="predicted"/>
<evidence type="ECO:0000313" key="5">
    <source>
        <dbReference type="EMBL" id="CAK9329969.1"/>
    </source>
</evidence>
<feature type="chain" id="PRO_5045043678" description="Bifunctional inhibitor/plant lipid transfer protein/seed storage helical domain-containing protein" evidence="3">
    <location>
        <begin position="23"/>
        <end position="100"/>
    </location>
</feature>